<accession>A0AAN5MDP8</accession>
<dbReference type="Proteomes" id="UP000865968">
    <property type="component" value="Unassembled WGS sequence"/>
</dbReference>
<reference evidence="1" key="1">
    <citation type="journal article" date="2018" name="Genome Biol.">
        <title>SKESA: strategic k-mer extension for scrupulous assemblies.</title>
        <authorList>
            <person name="Souvorov A."/>
            <person name="Agarwala R."/>
            <person name="Lipman D.J."/>
        </authorList>
    </citation>
    <scope>NUCLEOTIDE SEQUENCE</scope>
    <source>
        <strain evidence="1">Morganella morganii ARLG-3209</strain>
    </source>
</reference>
<dbReference type="RefSeq" id="WP_153642521.1">
    <property type="nucleotide sequence ID" value="NZ_WJFN01000003.1"/>
</dbReference>
<gene>
    <name evidence="1" type="ORF">I8608_001230</name>
</gene>
<evidence type="ECO:0000313" key="2">
    <source>
        <dbReference type="Proteomes" id="UP000865968"/>
    </source>
</evidence>
<name>A0AAN5MDP8_MORMO</name>
<dbReference type="AlphaFoldDB" id="A0AAN5MDP8"/>
<dbReference type="EMBL" id="DACSWI010000002">
    <property type="protein sequence ID" value="HAT3808410.1"/>
    <property type="molecule type" value="Genomic_DNA"/>
</dbReference>
<proteinExistence type="predicted"/>
<evidence type="ECO:0000313" key="1">
    <source>
        <dbReference type="EMBL" id="HAT3808410.1"/>
    </source>
</evidence>
<organism evidence="1 2">
    <name type="scientific">Morganella morganii</name>
    <name type="common">Proteus morganii</name>
    <dbReference type="NCBI Taxonomy" id="582"/>
    <lineage>
        <taxon>Bacteria</taxon>
        <taxon>Pseudomonadati</taxon>
        <taxon>Pseudomonadota</taxon>
        <taxon>Gammaproteobacteria</taxon>
        <taxon>Enterobacterales</taxon>
        <taxon>Morganellaceae</taxon>
        <taxon>Morganella</taxon>
    </lineage>
</organism>
<reference evidence="1" key="2">
    <citation type="submission" date="2020-10" db="EMBL/GenBank/DDBJ databases">
        <authorList>
            <consortium name="NCBI Pathogen Detection Project"/>
        </authorList>
    </citation>
    <scope>NUCLEOTIDE SEQUENCE</scope>
    <source>
        <strain evidence="1">Morganella morganii ARLG-3209</strain>
    </source>
</reference>
<comment type="caution">
    <text evidence="1">The sequence shown here is derived from an EMBL/GenBank/DDBJ whole genome shotgun (WGS) entry which is preliminary data.</text>
</comment>
<protein>
    <submittedName>
        <fullName evidence="1">Uncharacterized protein</fullName>
    </submittedName>
</protein>
<sequence>MNMRSESKEIYGVSVLPVMAVLHRFIRWWVLRDLKRAWSDDRFFEKHIQRRGWLHIVDSFTFRNRYQRLREAVKAYQGKGVI</sequence>